<protein>
    <submittedName>
        <fullName evidence="1">Uncharacterized protein</fullName>
    </submittedName>
</protein>
<evidence type="ECO:0000313" key="2">
    <source>
        <dbReference type="Proteomes" id="UP001154282"/>
    </source>
</evidence>
<sequence length="71" mass="7891">MRTADYQPVVSRIKQLLCVLAVLCENRSSLNTLSIVFMLVVVCLEGLGRRLFIGAEPLGIYPLAWGISRIN</sequence>
<evidence type="ECO:0000313" key="1">
    <source>
        <dbReference type="EMBL" id="CAI0381321.1"/>
    </source>
</evidence>
<dbReference type="AlphaFoldDB" id="A0AAV0H7Q0"/>
<accession>A0AAV0H7Q0</accession>
<proteinExistence type="predicted"/>
<reference evidence="1" key="1">
    <citation type="submission" date="2022-08" db="EMBL/GenBank/DDBJ databases">
        <authorList>
            <person name="Gutierrez-Valencia J."/>
        </authorList>
    </citation>
    <scope>NUCLEOTIDE SEQUENCE</scope>
</reference>
<name>A0AAV0H7Q0_9ROSI</name>
<dbReference type="EMBL" id="CAMGYJ010000002">
    <property type="protein sequence ID" value="CAI0381321.1"/>
    <property type="molecule type" value="Genomic_DNA"/>
</dbReference>
<dbReference type="Proteomes" id="UP001154282">
    <property type="component" value="Unassembled WGS sequence"/>
</dbReference>
<keyword evidence="2" id="KW-1185">Reference proteome</keyword>
<organism evidence="1 2">
    <name type="scientific">Linum tenue</name>
    <dbReference type="NCBI Taxonomy" id="586396"/>
    <lineage>
        <taxon>Eukaryota</taxon>
        <taxon>Viridiplantae</taxon>
        <taxon>Streptophyta</taxon>
        <taxon>Embryophyta</taxon>
        <taxon>Tracheophyta</taxon>
        <taxon>Spermatophyta</taxon>
        <taxon>Magnoliopsida</taxon>
        <taxon>eudicotyledons</taxon>
        <taxon>Gunneridae</taxon>
        <taxon>Pentapetalae</taxon>
        <taxon>rosids</taxon>
        <taxon>fabids</taxon>
        <taxon>Malpighiales</taxon>
        <taxon>Linaceae</taxon>
        <taxon>Linum</taxon>
    </lineage>
</organism>
<gene>
    <name evidence="1" type="ORF">LITE_LOCUS3099</name>
</gene>
<comment type="caution">
    <text evidence="1">The sequence shown here is derived from an EMBL/GenBank/DDBJ whole genome shotgun (WGS) entry which is preliminary data.</text>
</comment>